<sequence>EEDQELTLKCSKCRATFCLSSTPVPQDNNESTTDLSSLDSNIVVNNKADSSAVDGDGQRKRKSEVPEEKPAKRQSICIEDKPDSPEGADTAASELQKLSLVKKAGEQQVEGPADTAITQHEESDEPLIIDNVDSEQTPEVRTSNQSAATISKDVEKEVTDNAGTAFQESSGPDVKKGCETVTLLKTSEDFDAPVGPGPNAIKEEADKVGRESKESDNNTPSEEPEGDGQINNDHREGSDQSDENESDIEEDNSNPQKDKAAQSAFTKRKLPLSRSQKKKEKKKERKKRKEEEGRREAAQ</sequence>
<reference evidence="2 3" key="1">
    <citation type="submission" date="2022-05" db="EMBL/GenBank/DDBJ databases">
        <authorList>
            <consortium name="Genoscope - CEA"/>
            <person name="William W."/>
        </authorList>
    </citation>
    <scope>NUCLEOTIDE SEQUENCE [LARGE SCALE GENOMIC DNA]</scope>
</reference>
<dbReference type="EMBL" id="CALNXK010000165">
    <property type="protein sequence ID" value="CAH3171620.1"/>
    <property type="molecule type" value="Genomic_DNA"/>
</dbReference>
<feature type="non-terminal residue" evidence="2">
    <location>
        <position position="1"/>
    </location>
</feature>
<protein>
    <recommendedName>
        <fullName evidence="4">Natural killer-tumor recognition protein</fullName>
    </recommendedName>
</protein>
<keyword evidence="3" id="KW-1185">Reference proteome</keyword>
<feature type="compositionally biased region" description="Polar residues" evidence="1">
    <location>
        <begin position="161"/>
        <end position="170"/>
    </location>
</feature>
<feature type="compositionally biased region" description="Polar residues" evidence="1">
    <location>
        <begin position="134"/>
        <end position="149"/>
    </location>
</feature>
<feature type="compositionally biased region" description="Basic residues" evidence="1">
    <location>
        <begin position="266"/>
        <end position="288"/>
    </location>
</feature>
<feature type="region of interest" description="Disordered" evidence="1">
    <location>
        <begin position="21"/>
        <end position="299"/>
    </location>
</feature>
<organism evidence="2 3">
    <name type="scientific">Porites lobata</name>
    <dbReference type="NCBI Taxonomy" id="104759"/>
    <lineage>
        <taxon>Eukaryota</taxon>
        <taxon>Metazoa</taxon>
        <taxon>Cnidaria</taxon>
        <taxon>Anthozoa</taxon>
        <taxon>Hexacorallia</taxon>
        <taxon>Scleractinia</taxon>
        <taxon>Fungiina</taxon>
        <taxon>Poritidae</taxon>
        <taxon>Porites</taxon>
    </lineage>
</organism>
<evidence type="ECO:0000256" key="1">
    <source>
        <dbReference type="SAM" id="MobiDB-lite"/>
    </source>
</evidence>
<evidence type="ECO:0000313" key="2">
    <source>
        <dbReference type="EMBL" id="CAH3171620.1"/>
    </source>
</evidence>
<feature type="compositionally biased region" description="Polar residues" evidence="1">
    <location>
        <begin position="21"/>
        <end position="49"/>
    </location>
</feature>
<feature type="compositionally biased region" description="Basic and acidic residues" evidence="1">
    <location>
        <begin position="201"/>
        <end position="216"/>
    </location>
</feature>
<evidence type="ECO:0008006" key="4">
    <source>
        <dbReference type="Google" id="ProtNLM"/>
    </source>
</evidence>
<comment type="caution">
    <text evidence="2">The sequence shown here is derived from an EMBL/GenBank/DDBJ whole genome shotgun (WGS) entry which is preliminary data.</text>
</comment>
<evidence type="ECO:0000313" key="3">
    <source>
        <dbReference type="Proteomes" id="UP001159405"/>
    </source>
</evidence>
<proteinExistence type="predicted"/>
<feature type="compositionally biased region" description="Acidic residues" evidence="1">
    <location>
        <begin position="239"/>
        <end position="252"/>
    </location>
</feature>
<name>A0ABN8R2N1_9CNID</name>
<accession>A0ABN8R2N1</accession>
<dbReference type="Proteomes" id="UP001159405">
    <property type="component" value="Unassembled WGS sequence"/>
</dbReference>
<gene>
    <name evidence="2" type="ORF">PLOB_00012008</name>
</gene>
<feature type="compositionally biased region" description="Basic and acidic residues" evidence="1">
    <location>
        <begin position="289"/>
        <end position="299"/>
    </location>
</feature>